<dbReference type="Pfam" id="PF01128">
    <property type="entry name" value="IspD"/>
    <property type="match status" value="1"/>
</dbReference>
<name>A0A9D1EJX3_9FIRM</name>
<dbReference type="PANTHER" id="PTHR32125">
    <property type="entry name" value="2-C-METHYL-D-ERYTHRITOL 4-PHOSPHATE CYTIDYLYLTRANSFERASE, CHLOROPLASTIC"/>
    <property type="match status" value="1"/>
</dbReference>
<comment type="pathway">
    <text evidence="2 7">Isoprenoid biosynthesis; isopentenyl diphosphate biosynthesis via DXP pathway; isopentenyl diphosphate from 1-deoxy-D-xylulose 5-phosphate: step 2/6.</text>
</comment>
<dbReference type="PANTHER" id="PTHR32125:SF4">
    <property type="entry name" value="2-C-METHYL-D-ERYTHRITOL 4-PHOSPHATE CYTIDYLYLTRANSFERASE, CHLOROPLASTIC"/>
    <property type="match status" value="1"/>
</dbReference>
<comment type="caution">
    <text evidence="8">The sequence shown here is derived from an EMBL/GenBank/DDBJ whole genome shotgun (WGS) entry which is preliminary data.</text>
</comment>
<feature type="site" description="Transition state stabilizer" evidence="7">
    <location>
        <position position="25"/>
    </location>
</feature>
<evidence type="ECO:0000256" key="6">
    <source>
        <dbReference type="ARBA" id="ARBA00023229"/>
    </source>
</evidence>
<dbReference type="AlphaFoldDB" id="A0A9D1EJX3"/>
<accession>A0A9D1EJX3</accession>
<feature type="site" description="Positions MEP for the nucleophilic attack" evidence="7">
    <location>
        <position position="162"/>
    </location>
</feature>
<dbReference type="InterPro" id="IPR001228">
    <property type="entry name" value="IspD"/>
</dbReference>
<evidence type="ECO:0000256" key="5">
    <source>
        <dbReference type="ARBA" id="ARBA00022695"/>
    </source>
</evidence>
<dbReference type="GO" id="GO:0050518">
    <property type="term" value="F:2-C-methyl-D-erythritol 4-phosphate cytidylyltransferase activity"/>
    <property type="evidence" value="ECO:0007669"/>
    <property type="project" value="UniProtKB-UniRule"/>
</dbReference>
<reference evidence="8" key="1">
    <citation type="submission" date="2020-10" db="EMBL/GenBank/DDBJ databases">
        <authorList>
            <person name="Gilroy R."/>
        </authorList>
    </citation>
    <scope>NUCLEOTIDE SEQUENCE</scope>
    <source>
        <strain evidence="8">ChiSxjej1B13-7041</strain>
    </source>
</reference>
<feature type="site" description="Positions MEP for the nucleophilic attack" evidence="7">
    <location>
        <position position="220"/>
    </location>
</feature>
<keyword evidence="4 7" id="KW-0808">Transferase</keyword>
<dbReference type="InterPro" id="IPR018294">
    <property type="entry name" value="ISPD_synthase_CS"/>
</dbReference>
<evidence type="ECO:0000256" key="1">
    <source>
        <dbReference type="ARBA" id="ARBA00001282"/>
    </source>
</evidence>
<dbReference type="NCBIfam" id="TIGR00453">
    <property type="entry name" value="ispD"/>
    <property type="match status" value="1"/>
</dbReference>
<evidence type="ECO:0000256" key="7">
    <source>
        <dbReference type="HAMAP-Rule" id="MF_00108"/>
    </source>
</evidence>
<evidence type="ECO:0000313" key="8">
    <source>
        <dbReference type="EMBL" id="HIR93317.1"/>
    </source>
</evidence>
<comment type="function">
    <text evidence="7">Catalyzes the formation of 4-diphosphocytidyl-2-C-methyl-D-erythritol from CTP and 2-C-methyl-D-erythritol 4-phosphate (MEP).</text>
</comment>
<dbReference type="CDD" id="cd02516">
    <property type="entry name" value="CDP-ME_synthetase"/>
    <property type="match status" value="1"/>
</dbReference>
<keyword evidence="5 7" id="KW-0548">Nucleotidyltransferase</keyword>
<gene>
    <name evidence="7 8" type="primary">ispD</name>
    <name evidence="8" type="ORF">IAB98_07870</name>
</gene>
<dbReference type="EC" id="2.7.7.60" evidence="7"/>
<evidence type="ECO:0000256" key="4">
    <source>
        <dbReference type="ARBA" id="ARBA00022679"/>
    </source>
</evidence>
<dbReference type="Proteomes" id="UP000886841">
    <property type="component" value="Unassembled WGS sequence"/>
</dbReference>
<evidence type="ECO:0000256" key="2">
    <source>
        <dbReference type="ARBA" id="ARBA00004787"/>
    </source>
</evidence>
<dbReference type="SUPFAM" id="SSF53448">
    <property type="entry name" value="Nucleotide-diphospho-sugar transferases"/>
    <property type="match status" value="1"/>
</dbReference>
<dbReference type="InterPro" id="IPR050088">
    <property type="entry name" value="IspD/TarI_cytidylyltransf_bact"/>
</dbReference>
<reference evidence="8" key="2">
    <citation type="journal article" date="2021" name="PeerJ">
        <title>Extensive microbial diversity within the chicken gut microbiome revealed by metagenomics and culture.</title>
        <authorList>
            <person name="Gilroy R."/>
            <person name="Ravi A."/>
            <person name="Getino M."/>
            <person name="Pursley I."/>
            <person name="Horton D.L."/>
            <person name="Alikhan N.F."/>
            <person name="Baker D."/>
            <person name="Gharbi K."/>
            <person name="Hall N."/>
            <person name="Watson M."/>
            <person name="Adriaenssens E.M."/>
            <person name="Foster-Nyarko E."/>
            <person name="Jarju S."/>
            <person name="Secka A."/>
            <person name="Antonio M."/>
            <person name="Oren A."/>
            <person name="Chaudhuri R.R."/>
            <person name="La Ragione R."/>
            <person name="Hildebrand F."/>
            <person name="Pallen M.J."/>
        </authorList>
    </citation>
    <scope>NUCLEOTIDE SEQUENCE</scope>
    <source>
        <strain evidence="8">ChiSxjej1B13-7041</strain>
    </source>
</reference>
<keyword evidence="6 7" id="KW-0414">Isoprene biosynthesis</keyword>
<dbReference type="EMBL" id="DVHU01000070">
    <property type="protein sequence ID" value="HIR93317.1"/>
    <property type="molecule type" value="Genomic_DNA"/>
</dbReference>
<dbReference type="InterPro" id="IPR034683">
    <property type="entry name" value="IspD/TarI"/>
</dbReference>
<proteinExistence type="inferred from homology"/>
<dbReference type="InterPro" id="IPR029044">
    <property type="entry name" value="Nucleotide-diphossugar_trans"/>
</dbReference>
<protein>
    <recommendedName>
        <fullName evidence="7">2-C-methyl-D-erythritol 4-phosphate cytidylyltransferase</fullName>
        <ecNumber evidence="7">2.7.7.60</ecNumber>
    </recommendedName>
    <alternativeName>
        <fullName evidence="7">4-diphosphocytidyl-2C-methyl-D-erythritol synthase</fullName>
    </alternativeName>
    <alternativeName>
        <fullName evidence="7">MEP cytidylyltransferase</fullName>
        <shortName evidence="7">MCT</shortName>
    </alternativeName>
</protein>
<dbReference type="GO" id="GO:0019288">
    <property type="term" value="P:isopentenyl diphosphate biosynthetic process, methylerythritol 4-phosphate pathway"/>
    <property type="evidence" value="ECO:0007669"/>
    <property type="project" value="UniProtKB-UniRule"/>
</dbReference>
<dbReference type="Gene3D" id="3.90.550.10">
    <property type="entry name" value="Spore Coat Polysaccharide Biosynthesis Protein SpsA, Chain A"/>
    <property type="match status" value="1"/>
</dbReference>
<comment type="similarity">
    <text evidence="3 7">Belongs to the IspD/TarI cytidylyltransferase family. IspD subfamily.</text>
</comment>
<evidence type="ECO:0000313" key="9">
    <source>
        <dbReference type="Proteomes" id="UP000886841"/>
    </source>
</evidence>
<dbReference type="PROSITE" id="PS01295">
    <property type="entry name" value="ISPD"/>
    <property type="match status" value="1"/>
</dbReference>
<sequence length="237" mass="26492">MEKKYCTAVVLAAGQGKRMGTKIQKQYLHILGKPVVYYALKAFQDSPQVDEIILVTGKDEVSFCQEEIVSLFGLSKVTAVIAGGRERYDSVEGALKVVAGNPKARDGYVMIHDGARPFVTTEIISRIWEDVQRYQACTAGMPVKDTIKLADQEGFGTETTVRSLTWQIQTPQAFAAPLILEAYRRMRKNPCGEITDDTMLAEHYMGQRVFLTKGSYENIKITTPEDLDIAEIFVKKL</sequence>
<dbReference type="HAMAP" id="MF_00108">
    <property type="entry name" value="IspD"/>
    <property type="match status" value="1"/>
</dbReference>
<organism evidence="8 9">
    <name type="scientific">Candidatus Egerieimonas intestinavium</name>
    <dbReference type="NCBI Taxonomy" id="2840777"/>
    <lineage>
        <taxon>Bacteria</taxon>
        <taxon>Bacillati</taxon>
        <taxon>Bacillota</taxon>
        <taxon>Clostridia</taxon>
        <taxon>Lachnospirales</taxon>
        <taxon>Lachnospiraceae</taxon>
        <taxon>Lachnospiraceae incertae sedis</taxon>
        <taxon>Candidatus Egerieimonas</taxon>
    </lineage>
</organism>
<dbReference type="FunFam" id="3.90.550.10:FF:000003">
    <property type="entry name" value="2-C-methyl-D-erythritol 4-phosphate cytidylyltransferase"/>
    <property type="match status" value="1"/>
</dbReference>
<comment type="catalytic activity">
    <reaction evidence="1 7">
        <text>2-C-methyl-D-erythritol 4-phosphate + CTP + H(+) = 4-CDP-2-C-methyl-D-erythritol + diphosphate</text>
        <dbReference type="Rhea" id="RHEA:13429"/>
        <dbReference type="ChEBI" id="CHEBI:15378"/>
        <dbReference type="ChEBI" id="CHEBI:33019"/>
        <dbReference type="ChEBI" id="CHEBI:37563"/>
        <dbReference type="ChEBI" id="CHEBI:57823"/>
        <dbReference type="ChEBI" id="CHEBI:58262"/>
        <dbReference type="EC" id="2.7.7.60"/>
    </reaction>
</comment>
<evidence type="ECO:0000256" key="3">
    <source>
        <dbReference type="ARBA" id="ARBA00009789"/>
    </source>
</evidence>
<feature type="site" description="Transition state stabilizer" evidence="7">
    <location>
        <position position="18"/>
    </location>
</feature>